<dbReference type="InterPro" id="IPR036397">
    <property type="entry name" value="RNaseH_sf"/>
</dbReference>
<evidence type="ECO:0000313" key="2">
    <source>
        <dbReference type="EMBL" id="MFB9770486.1"/>
    </source>
</evidence>
<dbReference type="Gene3D" id="3.30.420.10">
    <property type="entry name" value="Ribonuclease H-like superfamily/Ribonuclease H"/>
    <property type="match status" value="1"/>
</dbReference>
<dbReference type="PROSITE" id="PS50879">
    <property type="entry name" value="RNASE_H_1"/>
    <property type="match status" value="1"/>
</dbReference>
<dbReference type="EC" id="3.1.26.4" evidence="2"/>
<keyword evidence="2" id="KW-0378">Hydrolase</keyword>
<dbReference type="InterPro" id="IPR002156">
    <property type="entry name" value="RNaseH_domain"/>
</dbReference>
<dbReference type="Pfam" id="PF00075">
    <property type="entry name" value="RNase_H"/>
    <property type="match status" value="1"/>
</dbReference>
<evidence type="ECO:0000259" key="1">
    <source>
        <dbReference type="PROSITE" id="PS50879"/>
    </source>
</evidence>
<protein>
    <submittedName>
        <fullName evidence="2">Ribonuclease HI family protein</fullName>
        <ecNumber evidence="2">3.1.26.4</ecNumber>
    </submittedName>
</protein>
<sequence length="127" mass="13850">MQLYTDAALAPKSGRCAAGMLLINAGHQSPYKQALPATDNHTAEFLAAIAGFKILIDTYGPNQTVFFYTDSQIVAESVDKAYSKHYAVELATLLNLQDQCQLVVTQWIAESANRGAHQLAQQALHQN</sequence>
<keyword evidence="3" id="KW-1185">Reference proteome</keyword>
<dbReference type="SUPFAM" id="SSF53098">
    <property type="entry name" value="Ribonuclease H-like"/>
    <property type="match status" value="1"/>
</dbReference>
<name>A0ABV5WYA3_9LACO</name>
<comment type="caution">
    <text evidence="2">The sequence shown here is derived from an EMBL/GenBank/DDBJ whole genome shotgun (WGS) entry which is preliminary data.</text>
</comment>
<dbReference type="RefSeq" id="WP_137641891.1">
    <property type="nucleotide sequence ID" value="NZ_BJEA01000003.1"/>
</dbReference>
<dbReference type="GO" id="GO:0004523">
    <property type="term" value="F:RNA-DNA hybrid ribonuclease activity"/>
    <property type="evidence" value="ECO:0007669"/>
    <property type="project" value="UniProtKB-EC"/>
</dbReference>
<proteinExistence type="predicted"/>
<gene>
    <name evidence="2" type="ORF">ACFFLI_11485</name>
</gene>
<dbReference type="InterPro" id="IPR012337">
    <property type="entry name" value="RNaseH-like_sf"/>
</dbReference>
<organism evidence="2 3">
    <name type="scientific">Lactiplantibacillus modestisalitolerans</name>
    <dbReference type="NCBI Taxonomy" id="1457219"/>
    <lineage>
        <taxon>Bacteria</taxon>
        <taxon>Bacillati</taxon>
        <taxon>Bacillota</taxon>
        <taxon>Bacilli</taxon>
        <taxon>Lactobacillales</taxon>
        <taxon>Lactobacillaceae</taxon>
        <taxon>Lactiplantibacillus</taxon>
    </lineage>
</organism>
<dbReference type="CDD" id="cd09279">
    <property type="entry name" value="RNase_HI_like"/>
    <property type="match status" value="1"/>
</dbReference>
<dbReference type="EMBL" id="JBHLZY010000026">
    <property type="protein sequence ID" value="MFB9770486.1"/>
    <property type="molecule type" value="Genomic_DNA"/>
</dbReference>
<reference evidence="2 3" key="1">
    <citation type="submission" date="2024-09" db="EMBL/GenBank/DDBJ databases">
        <authorList>
            <person name="Sun Q."/>
            <person name="Mori K."/>
        </authorList>
    </citation>
    <scope>NUCLEOTIDE SEQUENCE [LARGE SCALE GENOMIC DNA]</scope>
    <source>
        <strain evidence="2 3">TBRC 4576</strain>
    </source>
</reference>
<dbReference type="Proteomes" id="UP001589691">
    <property type="component" value="Unassembled WGS sequence"/>
</dbReference>
<evidence type="ECO:0000313" key="3">
    <source>
        <dbReference type="Proteomes" id="UP001589691"/>
    </source>
</evidence>
<accession>A0ABV5WYA3</accession>
<feature type="domain" description="RNase H type-1" evidence="1">
    <location>
        <begin position="1"/>
        <end position="127"/>
    </location>
</feature>